<feature type="transmembrane region" description="Helical" evidence="1">
    <location>
        <begin position="206"/>
        <end position="222"/>
    </location>
</feature>
<keyword evidence="1" id="KW-0812">Transmembrane</keyword>
<dbReference type="Pfam" id="PF02517">
    <property type="entry name" value="Rce1-like"/>
    <property type="match status" value="1"/>
</dbReference>
<keyword evidence="3" id="KW-0645">Protease</keyword>
<dbReference type="InterPro" id="IPR003675">
    <property type="entry name" value="Rce1/LyrA-like_dom"/>
</dbReference>
<keyword evidence="1" id="KW-1133">Transmembrane helix</keyword>
<proteinExistence type="predicted"/>
<dbReference type="PANTHER" id="PTHR36435:SF1">
    <property type="entry name" value="CAAX AMINO TERMINAL PROTEASE FAMILY PROTEIN"/>
    <property type="match status" value="1"/>
</dbReference>
<dbReference type="PANTHER" id="PTHR36435">
    <property type="entry name" value="SLR1288 PROTEIN"/>
    <property type="match status" value="1"/>
</dbReference>
<accession>A0A6N3FDK1</accession>
<dbReference type="GO" id="GO:0080120">
    <property type="term" value="P:CAAX-box protein maturation"/>
    <property type="evidence" value="ECO:0007669"/>
    <property type="project" value="UniProtKB-ARBA"/>
</dbReference>
<organism evidence="3">
    <name type="scientific">Clostridium tertium</name>
    <dbReference type="NCBI Taxonomy" id="1559"/>
    <lineage>
        <taxon>Bacteria</taxon>
        <taxon>Bacillati</taxon>
        <taxon>Bacillota</taxon>
        <taxon>Clostridia</taxon>
        <taxon>Eubacteriales</taxon>
        <taxon>Clostridiaceae</taxon>
        <taxon>Clostridium</taxon>
    </lineage>
</organism>
<evidence type="ECO:0000256" key="1">
    <source>
        <dbReference type="SAM" id="Phobius"/>
    </source>
</evidence>
<feature type="transmembrane region" description="Helical" evidence="1">
    <location>
        <begin position="12"/>
        <end position="39"/>
    </location>
</feature>
<feature type="transmembrane region" description="Helical" evidence="1">
    <location>
        <begin position="148"/>
        <end position="172"/>
    </location>
</feature>
<keyword evidence="3" id="KW-0378">Hydrolase</keyword>
<evidence type="ECO:0000313" key="3">
    <source>
        <dbReference type="EMBL" id="VYU50191.1"/>
    </source>
</evidence>
<feature type="transmembrane region" description="Helical" evidence="1">
    <location>
        <begin position="258"/>
        <end position="277"/>
    </location>
</feature>
<sequence length="293" mass="32316">MGSKAKSIFASLGYLLLGFGIQIVVTIVGMIGLAVFYAISNADILEGNTDAVMSNMDSMMNYVVGATSWILLFSSIITVLALILIYKIKKRKVMEELQFKNTNIVNYLSAVLLGGLCWLFNSSLLTLISNAGLLEEQFINMENILSPLTAGSIVVSIITIGIIAPIAEEFLFRGVVFNTLRKRFSPAWTIGLQGVFFGIYHMNLIQGTYATLLGVIFGYVTYKTRSIWPAIIMHIVNNSMSFILNAILVDYVPSTTTYIIQGIIAAVGIIGVLFLIYKKNYKLDEEIPGDIQY</sequence>
<evidence type="ECO:0000259" key="2">
    <source>
        <dbReference type="Pfam" id="PF02517"/>
    </source>
</evidence>
<gene>
    <name evidence="3" type="ORF">CTLFYP3_02636</name>
</gene>
<dbReference type="AlphaFoldDB" id="A0A6N3FDK1"/>
<keyword evidence="1" id="KW-0472">Membrane</keyword>
<dbReference type="RefSeq" id="WP_156627092.1">
    <property type="nucleotide sequence ID" value="NZ_CACRTO010000037.1"/>
</dbReference>
<feature type="transmembrane region" description="Helical" evidence="1">
    <location>
        <begin position="107"/>
        <end position="128"/>
    </location>
</feature>
<dbReference type="EMBL" id="CACRTO010000037">
    <property type="protein sequence ID" value="VYU50191.1"/>
    <property type="molecule type" value="Genomic_DNA"/>
</dbReference>
<dbReference type="GO" id="GO:0006508">
    <property type="term" value="P:proteolysis"/>
    <property type="evidence" value="ECO:0007669"/>
    <property type="project" value="UniProtKB-KW"/>
</dbReference>
<name>A0A6N3FDK1_9CLOT</name>
<dbReference type="InterPro" id="IPR052710">
    <property type="entry name" value="CAAX_protease"/>
</dbReference>
<dbReference type="GO" id="GO:0004175">
    <property type="term" value="F:endopeptidase activity"/>
    <property type="evidence" value="ECO:0007669"/>
    <property type="project" value="UniProtKB-ARBA"/>
</dbReference>
<protein>
    <submittedName>
        <fullName evidence="3">CAAX amino terminal protease self- immunity</fullName>
    </submittedName>
</protein>
<feature type="domain" description="CAAX prenyl protease 2/Lysostaphin resistance protein A-like" evidence="2">
    <location>
        <begin position="153"/>
        <end position="240"/>
    </location>
</feature>
<feature type="transmembrane region" description="Helical" evidence="1">
    <location>
        <begin position="231"/>
        <end position="252"/>
    </location>
</feature>
<feature type="transmembrane region" description="Helical" evidence="1">
    <location>
        <begin position="184"/>
        <end position="200"/>
    </location>
</feature>
<feature type="transmembrane region" description="Helical" evidence="1">
    <location>
        <begin position="59"/>
        <end position="86"/>
    </location>
</feature>
<reference evidence="3" key="1">
    <citation type="submission" date="2019-11" db="EMBL/GenBank/DDBJ databases">
        <authorList>
            <person name="Feng L."/>
        </authorList>
    </citation>
    <scope>NUCLEOTIDE SEQUENCE</scope>
    <source>
        <strain evidence="3">CTertiumLFYP3</strain>
    </source>
</reference>